<evidence type="ECO:0000313" key="1">
    <source>
        <dbReference type="EMBL" id="GAG71669.1"/>
    </source>
</evidence>
<protein>
    <submittedName>
        <fullName evidence="1">Uncharacterized protein</fullName>
    </submittedName>
</protein>
<organism evidence="1">
    <name type="scientific">marine sediment metagenome</name>
    <dbReference type="NCBI Taxonomy" id="412755"/>
    <lineage>
        <taxon>unclassified sequences</taxon>
        <taxon>metagenomes</taxon>
        <taxon>ecological metagenomes</taxon>
    </lineage>
</organism>
<sequence length="82" mass="9989">MDNTYFIIDENNDCIYTIDDFDFIDRDQINQNIERVMVIDLKDNYLYTKTGHWDLDLEINDSNWVETGCVKHMKNLIYFWVI</sequence>
<dbReference type="EMBL" id="BART01006929">
    <property type="protein sequence ID" value="GAG71669.1"/>
    <property type="molecule type" value="Genomic_DNA"/>
</dbReference>
<name>X0ZQN3_9ZZZZ</name>
<gene>
    <name evidence="1" type="ORF">S01H4_15805</name>
</gene>
<comment type="caution">
    <text evidence="1">The sequence shown here is derived from an EMBL/GenBank/DDBJ whole genome shotgun (WGS) entry which is preliminary data.</text>
</comment>
<accession>X0ZQN3</accession>
<dbReference type="AlphaFoldDB" id="X0ZQN3"/>
<proteinExistence type="predicted"/>
<reference evidence="1" key="1">
    <citation type="journal article" date="2014" name="Front. Microbiol.">
        <title>High frequency of phylogenetically diverse reductive dehalogenase-homologous genes in deep subseafloor sedimentary metagenomes.</title>
        <authorList>
            <person name="Kawai M."/>
            <person name="Futagami T."/>
            <person name="Toyoda A."/>
            <person name="Takaki Y."/>
            <person name="Nishi S."/>
            <person name="Hori S."/>
            <person name="Arai W."/>
            <person name="Tsubouchi T."/>
            <person name="Morono Y."/>
            <person name="Uchiyama I."/>
            <person name="Ito T."/>
            <person name="Fujiyama A."/>
            <person name="Inagaki F."/>
            <person name="Takami H."/>
        </authorList>
    </citation>
    <scope>NUCLEOTIDE SEQUENCE</scope>
    <source>
        <strain evidence="1">Expedition CK06-06</strain>
    </source>
</reference>